<keyword evidence="2" id="KW-1185">Reference proteome</keyword>
<evidence type="ECO:0000313" key="2">
    <source>
        <dbReference type="Proteomes" id="UP000478505"/>
    </source>
</evidence>
<proteinExistence type="predicted"/>
<comment type="caution">
    <text evidence="1">The sequence shown here is derived from an EMBL/GenBank/DDBJ whole genome shotgun (WGS) entry which is preliminary data.</text>
</comment>
<sequence length="114" mass="13225">MKRINLIENYRLKYKNLIHPDLIYLGLLQTSSEVFLEKILDSKPELMIQHNLENILDKDLEAFLPHISGALFNPLIDIDDNASRFLLHMDPLSIAMNYSGIFSEEATEHLLNFI</sequence>
<protein>
    <submittedName>
        <fullName evidence="1">Uncharacterized protein</fullName>
    </submittedName>
</protein>
<name>A0A6B3R2T7_9FLAO</name>
<dbReference type="RefSeq" id="WP_164003794.1">
    <property type="nucleotide sequence ID" value="NZ_JAAIKD010000002.1"/>
</dbReference>
<reference evidence="1 2" key="1">
    <citation type="submission" date="2020-02" db="EMBL/GenBank/DDBJ databases">
        <title>Flavobacteriaceae Psychroflexus bacterium YR1-1, complete genome.</title>
        <authorList>
            <person name="Li Y."/>
            <person name="Wu S."/>
        </authorList>
    </citation>
    <scope>NUCLEOTIDE SEQUENCE [LARGE SCALE GENOMIC DNA]</scope>
    <source>
        <strain evidence="1 2">YR1-1</strain>
    </source>
</reference>
<evidence type="ECO:0000313" key="1">
    <source>
        <dbReference type="EMBL" id="NEV93055.1"/>
    </source>
</evidence>
<gene>
    <name evidence="1" type="ORF">G3567_02695</name>
</gene>
<dbReference type="AlphaFoldDB" id="A0A6B3R2T7"/>
<dbReference type="EMBL" id="JAAIKD010000002">
    <property type="protein sequence ID" value="NEV93055.1"/>
    <property type="molecule type" value="Genomic_DNA"/>
</dbReference>
<accession>A0A6B3R2T7</accession>
<dbReference type="Proteomes" id="UP000478505">
    <property type="component" value="Unassembled WGS sequence"/>
</dbReference>
<organism evidence="1 2">
    <name type="scientific">Psychroflexus aurantiacus</name>
    <dbReference type="NCBI Taxonomy" id="2709310"/>
    <lineage>
        <taxon>Bacteria</taxon>
        <taxon>Pseudomonadati</taxon>
        <taxon>Bacteroidota</taxon>
        <taxon>Flavobacteriia</taxon>
        <taxon>Flavobacteriales</taxon>
        <taxon>Flavobacteriaceae</taxon>
        <taxon>Psychroflexus</taxon>
    </lineage>
</organism>